<dbReference type="CDD" id="cd16320">
    <property type="entry name" value="MraZ_N"/>
    <property type="match status" value="1"/>
</dbReference>
<dbReference type="EMBL" id="UOEN01000152">
    <property type="protein sequence ID" value="VAW13164.1"/>
    <property type="molecule type" value="Genomic_DNA"/>
</dbReference>
<keyword evidence="5" id="KW-0238">DNA-binding</keyword>
<evidence type="ECO:0000256" key="2">
    <source>
        <dbReference type="ARBA" id="ARBA00022490"/>
    </source>
</evidence>
<name>A0A3B0TXC0_9ZZZZ</name>
<dbReference type="GO" id="GO:0000976">
    <property type="term" value="F:transcription cis-regulatory region binding"/>
    <property type="evidence" value="ECO:0007669"/>
    <property type="project" value="TreeGrafter"/>
</dbReference>
<evidence type="ECO:0000256" key="1">
    <source>
        <dbReference type="ARBA" id="ARBA00013860"/>
    </source>
</evidence>
<evidence type="ECO:0000256" key="4">
    <source>
        <dbReference type="ARBA" id="ARBA00023015"/>
    </source>
</evidence>
<dbReference type="InterPro" id="IPR038619">
    <property type="entry name" value="MraZ_sf"/>
</dbReference>
<dbReference type="InterPro" id="IPR003444">
    <property type="entry name" value="MraZ"/>
</dbReference>
<dbReference type="GO" id="GO:2000143">
    <property type="term" value="P:negative regulation of DNA-templated transcription initiation"/>
    <property type="evidence" value="ECO:0007669"/>
    <property type="project" value="TreeGrafter"/>
</dbReference>
<dbReference type="PANTHER" id="PTHR34701">
    <property type="entry name" value="TRANSCRIPTIONAL REGULATOR MRAZ"/>
    <property type="match status" value="1"/>
</dbReference>
<dbReference type="HAMAP" id="MF_01008">
    <property type="entry name" value="MraZ"/>
    <property type="match status" value="1"/>
</dbReference>
<keyword evidence="8" id="KW-0131">Cell cycle</keyword>
<keyword evidence="2" id="KW-0963">Cytoplasm</keyword>
<dbReference type="Pfam" id="PF02381">
    <property type="entry name" value="MraZ"/>
    <property type="match status" value="2"/>
</dbReference>
<dbReference type="InterPro" id="IPR020603">
    <property type="entry name" value="MraZ_dom"/>
</dbReference>
<evidence type="ECO:0000256" key="3">
    <source>
        <dbReference type="ARBA" id="ARBA00022737"/>
    </source>
</evidence>
<dbReference type="PROSITE" id="PS51740">
    <property type="entry name" value="SPOVT_ABRB"/>
    <property type="match status" value="2"/>
</dbReference>
<evidence type="ECO:0000313" key="8">
    <source>
        <dbReference type="EMBL" id="VAW13164.1"/>
    </source>
</evidence>
<sequence length="145" mass="17482">MFYGEFKHSIDRKGRLILPSKIREVSKDYGIERFFLTRGLDRCIFMFSEDEWRTQEQKFKSMSFTKQETRSFNRMFFSGAVDVRPDKQGRFIVPDFLKDYANIKRDAMVLGISNRIEIWDRKSWNSFYENSNENFEQIAENLIDL</sequence>
<dbReference type="InterPro" id="IPR007159">
    <property type="entry name" value="SpoVT-AbrB_dom"/>
</dbReference>
<dbReference type="InterPro" id="IPR037914">
    <property type="entry name" value="SpoVT-AbrB_sf"/>
</dbReference>
<dbReference type="FunFam" id="3.40.1550.20:FF:000002">
    <property type="entry name" value="Transcriptional regulator MraZ"/>
    <property type="match status" value="1"/>
</dbReference>
<organism evidence="8">
    <name type="scientific">hydrothermal vent metagenome</name>
    <dbReference type="NCBI Taxonomy" id="652676"/>
    <lineage>
        <taxon>unclassified sequences</taxon>
        <taxon>metagenomes</taxon>
        <taxon>ecological metagenomes</taxon>
    </lineage>
</organism>
<feature type="domain" description="SpoVT-AbrB" evidence="7">
    <location>
        <begin position="5"/>
        <end position="51"/>
    </location>
</feature>
<dbReference type="GO" id="GO:0003700">
    <property type="term" value="F:DNA-binding transcription factor activity"/>
    <property type="evidence" value="ECO:0007669"/>
    <property type="project" value="InterPro"/>
</dbReference>
<keyword evidence="4" id="KW-0805">Transcription regulation</keyword>
<keyword evidence="3" id="KW-0677">Repeat</keyword>
<evidence type="ECO:0000259" key="7">
    <source>
        <dbReference type="PROSITE" id="PS51740"/>
    </source>
</evidence>
<evidence type="ECO:0000256" key="6">
    <source>
        <dbReference type="ARBA" id="ARBA00023163"/>
    </source>
</evidence>
<dbReference type="AlphaFoldDB" id="A0A3B0TXC0"/>
<dbReference type="InterPro" id="IPR035644">
    <property type="entry name" value="MraZ_C"/>
</dbReference>
<proteinExistence type="inferred from homology"/>
<dbReference type="InterPro" id="IPR035642">
    <property type="entry name" value="MraZ_N"/>
</dbReference>
<dbReference type="PANTHER" id="PTHR34701:SF1">
    <property type="entry name" value="TRANSCRIPTIONAL REGULATOR MRAZ"/>
    <property type="match status" value="1"/>
</dbReference>
<protein>
    <recommendedName>
        <fullName evidence="1">Transcriptional regulator MraZ</fullName>
    </recommendedName>
</protein>
<gene>
    <name evidence="8" type="ORF">MNBD_BACTEROID05-859</name>
</gene>
<dbReference type="GO" id="GO:0051301">
    <property type="term" value="P:cell division"/>
    <property type="evidence" value="ECO:0007669"/>
    <property type="project" value="UniProtKB-KW"/>
</dbReference>
<dbReference type="NCBIfam" id="TIGR00242">
    <property type="entry name" value="division/cell wall cluster transcriptional repressor MraZ"/>
    <property type="match status" value="1"/>
</dbReference>
<evidence type="ECO:0000256" key="5">
    <source>
        <dbReference type="ARBA" id="ARBA00023125"/>
    </source>
</evidence>
<dbReference type="CDD" id="cd16321">
    <property type="entry name" value="MraZ_C"/>
    <property type="match status" value="1"/>
</dbReference>
<accession>A0A3B0TXC0</accession>
<dbReference type="Gene3D" id="3.40.1550.20">
    <property type="entry name" value="Transcriptional regulator MraZ domain"/>
    <property type="match status" value="1"/>
</dbReference>
<reference evidence="8" key="1">
    <citation type="submission" date="2018-06" db="EMBL/GenBank/DDBJ databases">
        <authorList>
            <person name="Zhirakovskaya E."/>
        </authorList>
    </citation>
    <scope>NUCLEOTIDE SEQUENCE</scope>
</reference>
<feature type="domain" description="SpoVT-AbrB" evidence="7">
    <location>
        <begin position="80"/>
        <end position="123"/>
    </location>
</feature>
<keyword evidence="8" id="KW-0132">Cell division</keyword>
<keyword evidence="6" id="KW-0804">Transcription</keyword>
<dbReference type="SUPFAM" id="SSF89447">
    <property type="entry name" value="AbrB/MazE/MraZ-like"/>
    <property type="match status" value="1"/>
</dbReference>